<organism evidence="2 3">
    <name type="scientific">Massilia psychrophila</name>
    <dbReference type="NCBI Taxonomy" id="1603353"/>
    <lineage>
        <taxon>Bacteria</taxon>
        <taxon>Pseudomonadati</taxon>
        <taxon>Pseudomonadota</taxon>
        <taxon>Betaproteobacteria</taxon>
        <taxon>Burkholderiales</taxon>
        <taxon>Oxalobacteraceae</taxon>
        <taxon>Telluria group</taxon>
        <taxon>Massilia</taxon>
    </lineage>
</organism>
<keyword evidence="3" id="KW-1185">Reference proteome</keyword>
<dbReference type="OrthoDB" id="8777823at2"/>
<keyword evidence="1" id="KW-0812">Transmembrane</keyword>
<accession>A0A2G8T1M2</accession>
<evidence type="ECO:0000313" key="3">
    <source>
        <dbReference type="Proteomes" id="UP000228593"/>
    </source>
</evidence>
<keyword evidence="1" id="KW-1133">Transmembrane helix</keyword>
<protein>
    <submittedName>
        <fullName evidence="2">Uncharacterized protein</fullName>
    </submittedName>
</protein>
<name>A0A2G8T1M2_9BURK</name>
<sequence length="97" mass="10655">MSFTTSFLQTAVVTDFPVLPYIGGALGLTTFAALVMLFRPLLTGIVRALVLVVRPHLSRDEKAARRHMRDAQLFQRMINASQGPNDVAELRAMAARG</sequence>
<gene>
    <name evidence="2" type="ORF">CR103_10500</name>
</gene>
<keyword evidence="1" id="KW-0472">Membrane</keyword>
<dbReference type="EMBL" id="PDOB01000013">
    <property type="protein sequence ID" value="PIL39914.1"/>
    <property type="molecule type" value="Genomic_DNA"/>
</dbReference>
<feature type="transmembrane region" description="Helical" evidence="1">
    <location>
        <begin position="18"/>
        <end position="38"/>
    </location>
</feature>
<dbReference type="RefSeq" id="WP_099915942.1">
    <property type="nucleotide sequence ID" value="NZ_BMHS01000016.1"/>
</dbReference>
<comment type="caution">
    <text evidence="2">The sequence shown here is derived from an EMBL/GenBank/DDBJ whole genome shotgun (WGS) entry which is preliminary data.</text>
</comment>
<dbReference type="AlphaFoldDB" id="A0A2G8T1M2"/>
<evidence type="ECO:0000313" key="2">
    <source>
        <dbReference type="EMBL" id="PIL39914.1"/>
    </source>
</evidence>
<evidence type="ECO:0000256" key="1">
    <source>
        <dbReference type="SAM" id="Phobius"/>
    </source>
</evidence>
<dbReference type="Proteomes" id="UP000228593">
    <property type="component" value="Unassembled WGS sequence"/>
</dbReference>
<proteinExistence type="predicted"/>
<reference evidence="2 3" key="1">
    <citation type="submission" date="2017-10" db="EMBL/GenBank/DDBJ databases">
        <title>Massilia psychrophilum sp. nov., a novel purple-pigmented bacterium isolated from Tianshan glacier, Xinjiang Municipality, China.</title>
        <authorList>
            <person name="Wang H."/>
        </authorList>
    </citation>
    <scope>NUCLEOTIDE SEQUENCE [LARGE SCALE GENOMIC DNA]</scope>
    <source>
        <strain evidence="2 3">JCM 30813</strain>
    </source>
</reference>